<organism evidence="2 3">
    <name type="scientific">Emergencia timonensis</name>
    <dbReference type="NCBI Taxonomy" id="1776384"/>
    <lineage>
        <taxon>Bacteria</taxon>
        <taxon>Bacillati</taxon>
        <taxon>Bacillota</taxon>
        <taxon>Clostridia</taxon>
        <taxon>Peptostreptococcales</taxon>
        <taxon>Anaerovoracaceae</taxon>
        <taxon>Emergencia</taxon>
    </lineage>
</organism>
<dbReference type="AlphaFoldDB" id="A0A415E1M1"/>
<dbReference type="Proteomes" id="UP000284841">
    <property type="component" value="Unassembled WGS sequence"/>
</dbReference>
<feature type="domain" description="Elp3/MiaA/NifB-like radical SAM core" evidence="1">
    <location>
        <begin position="13"/>
        <end position="212"/>
    </location>
</feature>
<evidence type="ECO:0000313" key="3">
    <source>
        <dbReference type="Proteomes" id="UP000284841"/>
    </source>
</evidence>
<name>A0A415E1M1_9FIRM</name>
<keyword evidence="3" id="KW-1185">Reference proteome</keyword>
<evidence type="ECO:0000259" key="1">
    <source>
        <dbReference type="SMART" id="SM00729"/>
    </source>
</evidence>
<dbReference type="GO" id="GO:0051536">
    <property type="term" value="F:iron-sulfur cluster binding"/>
    <property type="evidence" value="ECO:0007669"/>
    <property type="project" value="InterPro"/>
</dbReference>
<dbReference type="STRING" id="1776384.GCA_900086585_01044"/>
<dbReference type="SMART" id="SM00729">
    <property type="entry name" value="Elp3"/>
    <property type="match status" value="1"/>
</dbReference>
<comment type="caution">
    <text evidence="2">The sequence shown here is derived from an EMBL/GenBank/DDBJ whole genome shotgun (WGS) entry which is preliminary data.</text>
</comment>
<accession>A0A415E1M1</accession>
<proteinExistence type="predicted"/>
<dbReference type="RefSeq" id="WP_118335898.1">
    <property type="nucleotide sequence ID" value="NZ_AP025567.1"/>
</dbReference>
<dbReference type="OrthoDB" id="5321814at2"/>
<evidence type="ECO:0000313" key="2">
    <source>
        <dbReference type="EMBL" id="RHJ87483.1"/>
    </source>
</evidence>
<reference evidence="2 3" key="1">
    <citation type="submission" date="2018-08" db="EMBL/GenBank/DDBJ databases">
        <title>A genome reference for cultivated species of the human gut microbiota.</title>
        <authorList>
            <person name="Zou Y."/>
            <person name="Xue W."/>
            <person name="Luo G."/>
        </authorList>
    </citation>
    <scope>NUCLEOTIDE SEQUENCE [LARGE SCALE GENOMIC DNA]</scope>
    <source>
        <strain evidence="2 3">AM07-24</strain>
    </source>
</reference>
<protein>
    <submittedName>
        <fullName evidence="2">Radical SAM protein</fullName>
    </submittedName>
</protein>
<dbReference type="InterPro" id="IPR006638">
    <property type="entry name" value="Elp3/MiaA/NifB-like_rSAM"/>
</dbReference>
<sequence>MERYSIIKEKNPREIVLLRGRGCSWRRCRFCDYHLDFCTDELANYRLNLKELAKVTGVYQKLEVINSGSFSELDQQTMDLIRKICISKGIKEIHFECHWKDRSAIKALRASFASLNILVKVKIGVETFDALFRESYLDKGITASDPAEIAADFDECCLLFGLPGQNRETMERDIETGLTHFERVCINIMVENGKPIKPDPAVIEVFLKELYPKYMGNSRVDILLENTDFGVGGESNA</sequence>
<dbReference type="SUPFAM" id="SSF102114">
    <property type="entry name" value="Radical SAM enzymes"/>
    <property type="match status" value="1"/>
</dbReference>
<dbReference type="InterPro" id="IPR058240">
    <property type="entry name" value="rSAM_sf"/>
</dbReference>
<gene>
    <name evidence="2" type="ORF">DW099_12360</name>
</gene>
<dbReference type="EMBL" id="QRMS01000003">
    <property type="protein sequence ID" value="RHJ87483.1"/>
    <property type="molecule type" value="Genomic_DNA"/>
</dbReference>
<dbReference type="GO" id="GO:0003824">
    <property type="term" value="F:catalytic activity"/>
    <property type="evidence" value="ECO:0007669"/>
    <property type="project" value="InterPro"/>
</dbReference>